<dbReference type="FunFam" id="2.60.40.10:FF:000127">
    <property type="entry name" value="titin isoform X1"/>
    <property type="match status" value="3"/>
</dbReference>
<dbReference type="PROSITE" id="PS50835">
    <property type="entry name" value="IG_LIKE"/>
    <property type="match status" value="7"/>
</dbReference>
<comment type="cofactor">
    <cofactor evidence="1">
        <name>Mg(2+)</name>
        <dbReference type="ChEBI" id="CHEBI:18420"/>
    </cofactor>
</comment>
<keyword evidence="12 22" id="KW-0547">Nucleotide-binding</keyword>
<dbReference type="GO" id="GO:0005516">
    <property type="term" value="F:calmodulin binding"/>
    <property type="evidence" value="ECO:0007669"/>
    <property type="project" value="UniProtKB-KW"/>
</dbReference>
<feature type="domain" description="Fibronectin type-III" evidence="26">
    <location>
        <begin position="192"/>
        <end position="290"/>
    </location>
</feature>
<evidence type="ECO:0000256" key="6">
    <source>
        <dbReference type="ARBA" id="ARBA00022490"/>
    </source>
</evidence>
<keyword evidence="15 22" id="KW-0067">ATP-binding</keyword>
<dbReference type="PANTHER" id="PTHR14340:SF9">
    <property type="entry name" value="FIBRONECTIN TYPE-III DOMAIN-CONTAINING PROTEIN"/>
    <property type="match status" value="1"/>
</dbReference>
<proteinExistence type="inferred from homology"/>
<dbReference type="FunFam" id="2.60.40.10:FF:000107">
    <property type="entry name" value="Myosin, light chain kinase a"/>
    <property type="match status" value="1"/>
</dbReference>
<dbReference type="SMART" id="SM00220">
    <property type="entry name" value="S_TKc"/>
    <property type="match status" value="1"/>
</dbReference>
<dbReference type="GO" id="GO:0009653">
    <property type="term" value="P:anatomical structure morphogenesis"/>
    <property type="evidence" value="ECO:0007669"/>
    <property type="project" value="UniProtKB-ARBA"/>
</dbReference>
<feature type="compositionally biased region" description="Low complexity" evidence="23">
    <location>
        <begin position="2951"/>
        <end position="2964"/>
    </location>
</feature>
<dbReference type="GO" id="GO:0005524">
    <property type="term" value="F:ATP binding"/>
    <property type="evidence" value="ECO:0007669"/>
    <property type="project" value="UniProtKB-UniRule"/>
</dbReference>
<dbReference type="FunFam" id="2.60.40.10:FF:000031">
    <property type="entry name" value="Myosin-binding protein C, slow type"/>
    <property type="match status" value="2"/>
</dbReference>
<dbReference type="Pfam" id="PF00041">
    <property type="entry name" value="fn3"/>
    <property type="match status" value="10"/>
</dbReference>
<feature type="domain" description="Protein kinase" evidence="24">
    <location>
        <begin position="2134"/>
        <end position="2511"/>
    </location>
</feature>
<name>A0A7R9GX74_TIMPO</name>
<evidence type="ECO:0000259" key="26">
    <source>
        <dbReference type="PROSITE" id="PS50853"/>
    </source>
</evidence>
<keyword evidence="17" id="KW-0112">Calmodulin-binding</keyword>
<dbReference type="InterPro" id="IPR013783">
    <property type="entry name" value="Ig-like_fold"/>
</dbReference>
<dbReference type="InterPro" id="IPR013098">
    <property type="entry name" value="Ig_I-set"/>
</dbReference>
<feature type="domain" description="Ig-like" evidence="25">
    <location>
        <begin position="2802"/>
        <end position="2898"/>
    </location>
</feature>
<feature type="domain" description="Ig-like" evidence="25">
    <location>
        <begin position="2579"/>
        <end position="2667"/>
    </location>
</feature>
<dbReference type="FunFam" id="2.60.40.10:FF:000559">
    <property type="entry name" value="Uncharacterized protein, isoform J"/>
    <property type="match status" value="1"/>
</dbReference>
<feature type="domain" description="Ig-like" evidence="25">
    <location>
        <begin position="1032"/>
        <end position="1121"/>
    </location>
</feature>
<feature type="domain" description="Fibronectin type-III" evidence="26">
    <location>
        <begin position="705"/>
        <end position="800"/>
    </location>
</feature>
<dbReference type="SUPFAM" id="SSF56112">
    <property type="entry name" value="Protein kinase-like (PK-like)"/>
    <property type="match status" value="1"/>
</dbReference>
<dbReference type="FunFam" id="2.60.40.10:FF:001845">
    <property type="entry name" value="Bent, isoform H"/>
    <property type="match status" value="1"/>
</dbReference>
<dbReference type="InterPro" id="IPR000719">
    <property type="entry name" value="Prot_kinase_dom"/>
</dbReference>
<dbReference type="GO" id="GO:0004674">
    <property type="term" value="F:protein serine/threonine kinase activity"/>
    <property type="evidence" value="ECO:0007669"/>
    <property type="project" value="UniProtKB-KW"/>
</dbReference>
<feature type="region of interest" description="Disordered" evidence="23">
    <location>
        <begin position="706"/>
        <end position="727"/>
    </location>
</feature>
<dbReference type="SMART" id="SM00408">
    <property type="entry name" value="IGc2"/>
    <property type="match status" value="7"/>
</dbReference>
<dbReference type="SMART" id="SM00060">
    <property type="entry name" value="FN3"/>
    <property type="match status" value="13"/>
</dbReference>
<feature type="domain" description="Fibronectin type-III" evidence="26">
    <location>
        <begin position="1230"/>
        <end position="1325"/>
    </location>
</feature>
<dbReference type="SUPFAM" id="SSF48726">
    <property type="entry name" value="Immunoglobulin"/>
    <property type="match status" value="10"/>
</dbReference>
<feature type="region of interest" description="Disordered" evidence="23">
    <location>
        <begin position="2923"/>
        <end position="2968"/>
    </location>
</feature>
<dbReference type="PROSITE" id="PS50853">
    <property type="entry name" value="FN3"/>
    <property type="match status" value="12"/>
</dbReference>
<feature type="domain" description="Ig-like" evidence="25">
    <location>
        <begin position="1790"/>
        <end position="1881"/>
    </location>
</feature>
<dbReference type="FunFam" id="2.60.40.10:FF:000504">
    <property type="entry name" value="Bent, isoform J"/>
    <property type="match status" value="1"/>
</dbReference>
<keyword evidence="10" id="KW-0479">Metal-binding</keyword>
<keyword evidence="11" id="KW-0677">Repeat</keyword>
<comment type="catalytic activity">
    <reaction evidence="20">
        <text>L-threonyl-[protein] + ATP = O-phospho-L-threonyl-[protein] + ADP + H(+)</text>
        <dbReference type="Rhea" id="RHEA:46608"/>
        <dbReference type="Rhea" id="RHEA-COMP:11060"/>
        <dbReference type="Rhea" id="RHEA-COMP:11605"/>
        <dbReference type="ChEBI" id="CHEBI:15378"/>
        <dbReference type="ChEBI" id="CHEBI:30013"/>
        <dbReference type="ChEBI" id="CHEBI:30616"/>
        <dbReference type="ChEBI" id="CHEBI:61977"/>
        <dbReference type="ChEBI" id="CHEBI:456216"/>
        <dbReference type="EC" id="2.7.11.1"/>
    </reaction>
</comment>
<evidence type="ECO:0000256" key="12">
    <source>
        <dbReference type="ARBA" id="ARBA00022741"/>
    </source>
</evidence>
<evidence type="ECO:0000256" key="2">
    <source>
        <dbReference type="ARBA" id="ARBA00004496"/>
    </source>
</evidence>
<evidence type="ECO:0000256" key="19">
    <source>
        <dbReference type="ARBA" id="ARBA00023319"/>
    </source>
</evidence>
<dbReference type="FunFam" id="3.30.200.20:FF:000249">
    <property type="entry name" value="twitchin isoform X2"/>
    <property type="match status" value="1"/>
</dbReference>
<dbReference type="FunFam" id="2.60.40.10:FF:000006">
    <property type="entry name" value="Uncharacterized protein, isoform F"/>
    <property type="match status" value="1"/>
</dbReference>
<dbReference type="PROSITE" id="PS00107">
    <property type="entry name" value="PROTEIN_KINASE_ATP"/>
    <property type="match status" value="1"/>
</dbReference>
<dbReference type="InterPro" id="IPR008271">
    <property type="entry name" value="Ser/Thr_kinase_AS"/>
</dbReference>
<dbReference type="PANTHER" id="PTHR14340">
    <property type="entry name" value="MICROFIBRIL-ASSOCIATED GLYCOPROTEIN 3"/>
    <property type="match status" value="1"/>
</dbReference>
<evidence type="ECO:0000256" key="7">
    <source>
        <dbReference type="ARBA" id="ARBA00022527"/>
    </source>
</evidence>
<gene>
    <name evidence="27" type="ORF">TPSB3V08_LOCUS2446</name>
</gene>
<dbReference type="InterPro" id="IPR003598">
    <property type="entry name" value="Ig_sub2"/>
</dbReference>
<dbReference type="FunFam" id="2.60.40.10:FF:000831">
    <property type="entry name" value="Uncharacterized protein, isoform F"/>
    <property type="match status" value="1"/>
</dbReference>
<dbReference type="FunFam" id="2.60.40.10:FF:000160">
    <property type="entry name" value="Titin a"/>
    <property type="match status" value="1"/>
</dbReference>
<evidence type="ECO:0000256" key="8">
    <source>
        <dbReference type="ARBA" id="ARBA00022553"/>
    </source>
</evidence>
<evidence type="ECO:0000313" key="27">
    <source>
        <dbReference type="EMBL" id="CAD7400061.1"/>
    </source>
</evidence>
<evidence type="ECO:0000256" key="21">
    <source>
        <dbReference type="ARBA" id="ARBA00048679"/>
    </source>
</evidence>
<keyword evidence="9" id="KW-0808">Transferase</keyword>
<dbReference type="Pfam" id="PF07679">
    <property type="entry name" value="I-set"/>
    <property type="match status" value="10"/>
</dbReference>
<dbReference type="FunFam" id="2.60.40.10:FF:001164">
    <property type="entry name" value="Uncharacterized protein, isoform F"/>
    <property type="match status" value="1"/>
</dbReference>
<dbReference type="FunFam" id="1.10.510.10:FF:000321">
    <property type="entry name" value="Bent, isoform C"/>
    <property type="match status" value="1"/>
</dbReference>
<dbReference type="FunFam" id="2.60.40.10:FF:000003">
    <property type="entry name" value="Titin isoform E"/>
    <property type="match status" value="1"/>
</dbReference>
<evidence type="ECO:0000256" key="16">
    <source>
        <dbReference type="ARBA" id="ARBA00022842"/>
    </source>
</evidence>
<feature type="domain" description="Ig-like" evidence="25">
    <location>
        <begin position="1886"/>
        <end position="1979"/>
    </location>
</feature>
<keyword evidence="7" id="KW-0723">Serine/threonine-protein kinase</keyword>
<feature type="binding site" evidence="22">
    <location>
        <position position="2163"/>
    </location>
    <ligand>
        <name>ATP</name>
        <dbReference type="ChEBI" id="CHEBI:30616"/>
    </ligand>
</feature>
<organism evidence="27">
    <name type="scientific">Timema poppense</name>
    <name type="common">Walking stick</name>
    <dbReference type="NCBI Taxonomy" id="170557"/>
    <lineage>
        <taxon>Eukaryota</taxon>
        <taxon>Metazoa</taxon>
        <taxon>Ecdysozoa</taxon>
        <taxon>Arthropoda</taxon>
        <taxon>Hexapoda</taxon>
        <taxon>Insecta</taxon>
        <taxon>Pterygota</taxon>
        <taxon>Neoptera</taxon>
        <taxon>Polyneoptera</taxon>
        <taxon>Phasmatodea</taxon>
        <taxon>Timematodea</taxon>
        <taxon>Timematoidea</taxon>
        <taxon>Timematidae</taxon>
        <taxon>Timema</taxon>
    </lineage>
</organism>
<evidence type="ECO:0000256" key="10">
    <source>
        <dbReference type="ARBA" id="ARBA00022723"/>
    </source>
</evidence>
<dbReference type="FunFam" id="2.60.40.10:FF:000466">
    <property type="entry name" value="Uncharacterized protein, isoform H"/>
    <property type="match status" value="1"/>
</dbReference>
<dbReference type="CDD" id="cd00063">
    <property type="entry name" value="FN3"/>
    <property type="match status" value="12"/>
</dbReference>
<dbReference type="EMBL" id="OD000970">
    <property type="protein sequence ID" value="CAD7400061.1"/>
    <property type="molecule type" value="Genomic_DNA"/>
</dbReference>
<feature type="domain" description="Fibronectin type-III" evidence="26">
    <location>
        <begin position="593"/>
        <end position="686"/>
    </location>
</feature>
<keyword evidence="6" id="KW-0963">Cytoplasm</keyword>
<feature type="domain" description="Fibronectin type-III" evidence="26">
    <location>
        <begin position="494"/>
        <end position="587"/>
    </location>
</feature>
<comment type="subcellular location">
    <subcellularLocation>
        <location evidence="2">Cytoplasm</location>
    </subcellularLocation>
</comment>
<dbReference type="InterPro" id="IPR003961">
    <property type="entry name" value="FN3_dom"/>
</dbReference>
<dbReference type="InterPro" id="IPR017441">
    <property type="entry name" value="Protein_kinase_ATP_BS"/>
</dbReference>
<evidence type="ECO:0000256" key="18">
    <source>
        <dbReference type="ARBA" id="ARBA00023157"/>
    </source>
</evidence>
<evidence type="ECO:0000256" key="3">
    <source>
        <dbReference type="ARBA" id="ARBA00006692"/>
    </source>
</evidence>
<dbReference type="InterPro" id="IPR003599">
    <property type="entry name" value="Ig_sub"/>
</dbReference>
<evidence type="ECO:0000256" key="13">
    <source>
        <dbReference type="ARBA" id="ARBA00022777"/>
    </source>
</evidence>
<dbReference type="Gene3D" id="3.30.200.20">
    <property type="entry name" value="Phosphorylase Kinase, domain 1"/>
    <property type="match status" value="1"/>
</dbReference>
<keyword evidence="14" id="KW-0106">Calcium</keyword>
<feature type="domain" description="Fibronectin type-III" evidence="26">
    <location>
        <begin position="1129"/>
        <end position="1224"/>
    </location>
</feature>
<protein>
    <recommendedName>
        <fullName evidence="4">non-specific serine/threonine protein kinase</fullName>
        <ecNumber evidence="4">2.7.11.1</ecNumber>
    </recommendedName>
</protein>
<feature type="compositionally biased region" description="Basic and acidic residues" evidence="23">
    <location>
        <begin position="706"/>
        <end position="716"/>
    </location>
</feature>
<comment type="similarity">
    <text evidence="3">Belongs to the protein kinase superfamily. CAMK Ser/Thr protein kinase family.</text>
</comment>
<evidence type="ECO:0000256" key="4">
    <source>
        <dbReference type="ARBA" id="ARBA00012513"/>
    </source>
</evidence>
<evidence type="ECO:0000259" key="25">
    <source>
        <dbReference type="PROSITE" id="PS50835"/>
    </source>
</evidence>
<dbReference type="InterPro" id="IPR036116">
    <property type="entry name" value="FN3_sf"/>
</dbReference>
<dbReference type="Gene3D" id="1.10.510.10">
    <property type="entry name" value="Transferase(Phosphotransferase) domain 1"/>
    <property type="match status" value="1"/>
</dbReference>
<keyword evidence="13" id="KW-0418">Kinase</keyword>
<evidence type="ECO:0000256" key="5">
    <source>
        <dbReference type="ARBA" id="ARBA00022443"/>
    </source>
</evidence>
<feature type="domain" description="Fibronectin type-III" evidence="26">
    <location>
        <begin position="901"/>
        <end position="1001"/>
    </location>
</feature>
<dbReference type="FunFam" id="2.60.40.10:FF:000460">
    <property type="entry name" value="Bent, isoform J"/>
    <property type="match status" value="1"/>
</dbReference>
<evidence type="ECO:0000256" key="23">
    <source>
        <dbReference type="SAM" id="MobiDB-lite"/>
    </source>
</evidence>
<feature type="compositionally biased region" description="Polar residues" evidence="23">
    <location>
        <begin position="2927"/>
        <end position="2939"/>
    </location>
</feature>
<evidence type="ECO:0000256" key="14">
    <source>
        <dbReference type="ARBA" id="ARBA00022837"/>
    </source>
</evidence>
<keyword evidence="5" id="KW-0728">SH3 domain</keyword>
<feature type="domain" description="Ig-like" evidence="25">
    <location>
        <begin position="1432"/>
        <end position="1520"/>
    </location>
</feature>
<feature type="domain" description="Fibronectin type-III" evidence="26">
    <location>
        <begin position="1"/>
        <end position="76"/>
    </location>
</feature>
<keyword evidence="16" id="KW-0460">Magnesium</keyword>
<dbReference type="SMART" id="SM00409">
    <property type="entry name" value="IG"/>
    <property type="match status" value="10"/>
</dbReference>
<feature type="domain" description="Fibronectin type-III" evidence="26">
    <location>
        <begin position="1984"/>
        <end position="2077"/>
    </location>
</feature>
<feature type="domain" description="Fibronectin type-III" evidence="26">
    <location>
        <begin position="296"/>
        <end position="390"/>
    </location>
</feature>
<dbReference type="PROSITE" id="PS50011">
    <property type="entry name" value="PROTEIN_KINASE_DOM"/>
    <property type="match status" value="1"/>
</dbReference>
<dbReference type="InterPro" id="IPR007110">
    <property type="entry name" value="Ig-like_dom"/>
</dbReference>
<feature type="domain" description="Fibronectin type-III" evidence="26">
    <location>
        <begin position="1331"/>
        <end position="1426"/>
    </location>
</feature>
<feature type="domain" description="Fibronectin type-III" evidence="26">
    <location>
        <begin position="1689"/>
        <end position="1784"/>
    </location>
</feature>
<dbReference type="SUPFAM" id="SSF49265">
    <property type="entry name" value="Fibronectin type III"/>
    <property type="match status" value="8"/>
</dbReference>
<feature type="domain" description="Ig-like" evidence="25">
    <location>
        <begin position="395"/>
        <end position="484"/>
    </location>
</feature>
<dbReference type="FunFam" id="2.60.40.10:FF:000051">
    <property type="entry name" value="Uncharacterized protein, isoform J"/>
    <property type="match status" value="2"/>
</dbReference>
<comment type="catalytic activity">
    <reaction evidence="21">
        <text>L-seryl-[protein] + ATP = O-phospho-L-seryl-[protein] + ADP + H(+)</text>
        <dbReference type="Rhea" id="RHEA:17989"/>
        <dbReference type="Rhea" id="RHEA-COMP:9863"/>
        <dbReference type="Rhea" id="RHEA-COMP:11604"/>
        <dbReference type="ChEBI" id="CHEBI:15378"/>
        <dbReference type="ChEBI" id="CHEBI:29999"/>
        <dbReference type="ChEBI" id="CHEBI:30616"/>
        <dbReference type="ChEBI" id="CHEBI:83421"/>
        <dbReference type="ChEBI" id="CHEBI:456216"/>
        <dbReference type="EC" id="2.7.11.1"/>
    </reaction>
</comment>
<feature type="region of interest" description="Disordered" evidence="23">
    <location>
        <begin position="2985"/>
        <end position="3005"/>
    </location>
</feature>
<keyword evidence="18" id="KW-1015">Disulfide bond</keyword>
<dbReference type="GO" id="GO:0031672">
    <property type="term" value="C:A band"/>
    <property type="evidence" value="ECO:0007669"/>
    <property type="project" value="UniProtKB-ARBA"/>
</dbReference>
<dbReference type="InterPro" id="IPR036179">
    <property type="entry name" value="Ig-like_dom_sf"/>
</dbReference>
<evidence type="ECO:0000259" key="24">
    <source>
        <dbReference type="PROSITE" id="PS50011"/>
    </source>
</evidence>
<evidence type="ECO:0000256" key="11">
    <source>
        <dbReference type="ARBA" id="ARBA00022737"/>
    </source>
</evidence>
<evidence type="ECO:0000256" key="1">
    <source>
        <dbReference type="ARBA" id="ARBA00001946"/>
    </source>
</evidence>
<dbReference type="GO" id="GO:0046872">
    <property type="term" value="F:metal ion binding"/>
    <property type="evidence" value="ECO:0007669"/>
    <property type="project" value="UniProtKB-KW"/>
</dbReference>
<evidence type="ECO:0000256" key="9">
    <source>
        <dbReference type="ARBA" id="ARBA00022679"/>
    </source>
</evidence>
<dbReference type="PRINTS" id="PR00014">
    <property type="entry name" value="FNTYPEIII"/>
</dbReference>
<reference evidence="27" key="1">
    <citation type="submission" date="2020-11" db="EMBL/GenBank/DDBJ databases">
        <authorList>
            <person name="Tran Van P."/>
        </authorList>
    </citation>
    <scope>NUCLEOTIDE SEQUENCE</scope>
</reference>
<dbReference type="InterPro" id="IPR011009">
    <property type="entry name" value="Kinase-like_dom_sf"/>
</dbReference>
<feature type="region of interest" description="Disordered" evidence="23">
    <location>
        <begin position="428"/>
        <end position="452"/>
    </location>
</feature>
<dbReference type="Gene3D" id="2.60.40.10">
    <property type="entry name" value="Immunoglobulins"/>
    <property type="match status" value="23"/>
</dbReference>
<dbReference type="Pfam" id="PF00069">
    <property type="entry name" value="Pkinase"/>
    <property type="match status" value="2"/>
</dbReference>
<dbReference type="PROSITE" id="PS00108">
    <property type="entry name" value="PROTEIN_KINASE_ST"/>
    <property type="match status" value="1"/>
</dbReference>
<keyword evidence="19" id="KW-0393">Immunoglobulin domain</keyword>
<dbReference type="FunFam" id="2.60.40.10:FF:000147">
    <property type="entry name" value="Myosin light chain kinase"/>
    <property type="match status" value="1"/>
</dbReference>
<dbReference type="GO" id="GO:0030154">
    <property type="term" value="P:cell differentiation"/>
    <property type="evidence" value="ECO:0007669"/>
    <property type="project" value="UniProtKB-ARBA"/>
</dbReference>
<evidence type="ECO:0000256" key="15">
    <source>
        <dbReference type="ARBA" id="ARBA00022840"/>
    </source>
</evidence>
<feature type="region of interest" description="Disordered" evidence="23">
    <location>
        <begin position="1308"/>
        <end position="1335"/>
    </location>
</feature>
<evidence type="ECO:0000256" key="20">
    <source>
        <dbReference type="ARBA" id="ARBA00047899"/>
    </source>
</evidence>
<keyword evidence="8" id="KW-0597">Phosphoprotein</keyword>
<sequence>MMSEQEEGLVSWWGYHGYQCKVSVSYRGYWVERDRNGLGTVPDLTEGQDYEFRVIAVNSAGQSEPSEPSDVVTAKARYCPMAPKIKSPLNDIRIKAGQIFHVDIDYIGEPSPDVTWSVDTKPLKTDSRTTITSIGYHTIVHTVNAKRTDSGLYHLMIKNSSGLDEGSFQVIVLGKPASEVCYAIFPTDRPFPPEGPLEYEEITGSSVTLSWKHPKDNGGSEITSYVIEKRDLTHGGGWVPAVSYVNPKYNHATVPRLLEGTKYEFRVSAENLQGRSDPLNTQKPIIAKNQFDVPGRPGRPECVDSDKDHIKIKWTPPISNGGSPILGYDVERRDRMTGRWVKLTKEPTKHLEYEDDHVQEGHQYEYRIAAVNAAGPGKTSDTSVAISPKPMREKPKLYLDGLIGKKIKVRAGEPINIKIPLSGAPTPKVDWTKNSSKLPESNRISTETTSDHTNLRVEASNRGDSGKYTITAKNDYGKDSADIEVIVVDKPGLPKGPLVYSNITQDSVSLSWSPPLDDGGGDITGYVVEMSEFGSDSWRPVPGFCPKASFTAKGLHEGKRYVFRVRAENIYGLSEPLEGKPVVAKSPFDPPDAPSTPEITAYSPNNCSLTWNPPLNTGGKPITGYYVEKRERGGEWIKVNNYPTPNTSFTVQDLREGSRYEFRVIAINEAGPGKPSKPTEPIIAEAQRFSGIGVIGLPLLVKPDAPEPPKADRVTKDSVTLSWRTPRSDGGSKIKGYLIQKKKKGDNDWSDVNGTPVPDNVFKVPGLTEGEEYLFRVIAVNDVGPSDPSRPSNAIIIEEQPNKPCMDLGGMRDITVRAGEDFSIHVPYVAFPKPTLTWFNNDILLDDKDARIFQQLSDDAASVVVKNSKRSDSGQYRLQLRNDAGFDTATINVRVLDRPGPPENLRADEFSGDALTLFWNPPKENGGADITNYIVEKKEMRSPTWSKASIILKSLVLDQNIIFLMFQTHQVHLVHQGPLIPRKIPSQFLGLSHATMEVHLSLDMLLKGDLSVKTNGSKHHISISLTLHTSAPKITSDLSIRDMTVIAGEEFTITVPFIGNPQPKPTWTVNGEEIYPGDRIKFETNSNSTKFINRCAKRSDLGNYTIQLVNSEGSDTASCKVLVVDKPLPPQGPLEVSDITPETCSLSWRPPLDDGGSPITNYVVEKLDPSTGLWVKVSSFVRSCHYDVIGLEPNKKYTFRIRAENQYGLSDPLDLDQPITAKFAFTVPDPPGQPRIPDWDSSNITLTWDRPRNDGGSRIQGYKIEYRDVSEAEWRVANDYLVKDTTHIVHSLLQGQDYEFRVRAKNAAGFSKPSPPSSRFKLKSKSQVPSPPGTPKVVKVGRSYVDLQWEPPLSDGGSRITGYIIEKREVGSGTWQKCNDYNVLDCSYTVLNLIEQADYEFRIFAVNAAGKSEPSSCTTPVKICEIEGGEKPEFIRPLSNVGVPLGAPLVLECEARGKPTPSARWLKNGRELTLGGRFFAESKGGVFKLNITEVWGVDDGDYVCEAINSLGYVTTSARLKIGTPPKIDRMPGDIYLPEGDNTKIKIYYSGDQPMEATLSKDGNKIDETTHIKYTVFDEYLIIFIKEITKTDAGVYKLSVKNDSGSVSASFTVYITGLPGPPIGPLDVSDVTKHTCTLNWKPPSYDGGLRITHYVVERRDISSTHWIIVSSFCKETTFTVLHTFTNTPSAPGVPKVTEIGGDFVNLQWDKPDSDGGARIQGYWIDKRESGSDAWQRANITLCLPTQFNISNLIEGRQYEFRVFAQNEAGLSPASTASTSVKIKDPLAAIPPEIVKPLRNANAIQNHNAEFQCTITGTPRPNITWRMGYKGARELNHGNKYHMLKEGDTYSLVINDVYGEDADEYVCRAANKGGIKSTRAELVIMTAPRLNIPPRFRDTAFFDKGENVVVKIPFTGFPKPKISWVKDGETIESGGHFAVERKERHAILTIRDGSKLDSGSYRVVAENDLGTDSAIIKIQISDRPDPPRFPIADNIGHDSLALSWNIPSWDGGSNITNYLVEKREHPMTSWIRVGNTRFTTMAITGLSPGHQYEFRVYAENVYGRSDPSDASSIITTKDSGKKIVKKRQYEADANGKRIRGTADGKVNDYDQYVFDIYSKYVPQPVDIKSTSVYDLYDILEEIGTGAFGVVHRCRERKTGHIFAAKFIPVTHTMEKDLIRKEIDIMNQLHHPKLINLHDAFEDDDEMVLIFELEACLSTLASWFGESGGASSRPRSRSRCCSFLLERHLICVLLGSKSGSRTKDMVEVEERGVITDRWVALRGVVEERWGRTGALGFSGRILTRLEDRAGWGEGGWRLEGKGDMGGVVCALSDRSLRLPSKGLSGGELFERITAEGYTMSESEVINYMRQICEGVKHMHEKNIIHLDIKPENIMCQTRSSTNVKLIDFGLATKLDPNEVVKISTGTAEFAAPEIVEREPVGFYTDMWAVGVLAYVLLSGLSPFAGDNDIETLKNVKACDWDFDEEAFSNIVKGSFMFVFRKRMTAHECLLHSWLMGDHKDRTQPISASRYTNIRNKIRAKYSDWDSFVLPIGRLAEYSSLRKLMVEKYRIYDSYFDRRQAAPRFVIKPSSAFAYEGQSAKFYCRVIAIATPTLTWFHNNVELRQSVKFMKRYAGDDYTFIINRVKLEDRGEYIIRAENHYGFREEVVFLNVQPVPKTIPQYKPEVQPLRRREPLSYNMWQEEKESAPCFTFLLRPRVMQYRQTCKLLCCLSGKPAPTLIRCETDNLVKQTLVARDGSALGDAINSVQGRSIKTKHNDPRRLGLEITGIHSLQYSFSISGLEKKYPELVEEKFGNYRGPEISQNLDSSVTPKFLKSCPVPLALRKVKWFKNQRELTKYEYNMTHADGVVTMEIVDCKPEDSGKYRCVATNIHGSDETSAVVIVEGFGATPEQADLANKLMHSGDRRYIEQPSRSAPSPTVTVNKTSYSRSDDSSSKYSSSTQAQSSSSHGNYKSAATIAVSSSNVTESSSDKRSIKKYGSKLDTTGSPSRSRTHLLLDLVTLVSKVNELADEVAKEVVYLPPKACLGITFLDLKGYVGRGDLARALSFDPYSEQAVVH</sequence>
<feature type="compositionally biased region" description="Polar residues" evidence="23">
    <location>
        <begin position="432"/>
        <end position="448"/>
    </location>
</feature>
<dbReference type="CDD" id="cd05748">
    <property type="entry name" value="Ig_Titin_like"/>
    <property type="match status" value="2"/>
</dbReference>
<accession>A0A7R9GX74</accession>
<dbReference type="EC" id="2.7.11.1" evidence="4"/>
<evidence type="ECO:0000256" key="22">
    <source>
        <dbReference type="PROSITE-ProRule" id="PRU10141"/>
    </source>
</evidence>
<evidence type="ECO:0000256" key="17">
    <source>
        <dbReference type="ARBA" id="ARBA00022860"/>
    </source>
</evidence>